<proteinExistence type="predicted"/>
<feature type="chain" id="PRO_5009447575" evidence="1">
    <location>
        <begin position="21"/>
        <end position="77"/>
    </location>
</feature>
<accession>A0A1E1LS83</accession>
<evidence type="ECO:0000313" key="2">
    <source>
        <dbReference type="EMBL" id="CZT13363.1"/>
    </source>
</evidence>
<evidence type="ECO:0000313" key="3">
    <source>
        <dbReference type="Proteomes" id="UP000178912"/>
    </source>
</evidence>
<name>A0A1E1LS83_9HELO</name>
<sequence length="77" mass="7867">MKVPTLLCIVFMAVSSSAAAVEPLAARAPGSASAKTPMALPIALVTVARANATNLPIAFRYVGRDSWARALAGGLNE</sequence>
<dbReference type="AlphaFoldDB" id="A0A1E1LS83"/>
<protein>
    <submittedName>
        <fullName evidence="2">Uncharacterized protein</fullName>
    </submittedName>
</protein>
<evidence type="ECO:0000256" key="1">
    <source>
        <dbReference type="SAM" id="SignalP"/>
    </source>
</evidence>
<organism evidence="2 3">
    <name type="scientific">Rhynchosporium agropyri</name>
    <dbReference type="NCBI Taxonomy" id="914238"/>
    <lineage>
        <taxon>Eukaryota</taxon>
        <taxon>Fungi</taxon>
        <taxon>Dikarya</taxon>
        <taxon>Ascomycota</taxon>
        <taxon>Pezizomycotina</taxon>
        <taxon>Leotiomycetes</taxon>
        <taxon>Helotiales</taxon>
        <taxon>Ploettnerulaceae</taxon>
        <taxon>Rhynchosporium</taxon>
    </lineage>
</organism>
<gene>
    <name evidence="2" type="ORF">RAG0_16869</name>
</gene>
<keyword evidence="1" id="KW-0732">Signal</keyword>
<dbReference type="EMBL" id="FJUX01000187">
    <property type="protein sequence ID" value="CZT13363.1"/>
    <property type="molecule type" value="Genomic_DNA"/>
</dbReference>
<feature type="signal peptide" evidence="1">
    <location>
        <begin position="1"/>
        <end position="20"/>
    </location>
</feature>
<dbReference type="Proteomes" id="UP000178912">
    <property type="component" value="Unassembled WGS sequence"/>
</dbReference>
<keyword evidence="3" id="KW-1185">Reference proteome</keyword>
<reference evidence="3" key="1">
    <citation type="submission" date="2016-03" db="EMBL/GenBank/DDBJ databases">
        <authorList>
            <person name="Guldener U."/>
        </authorList>
    </citation>
    <scope>NUCLEOTIDE SEQUENCE [LARGE SCALE GENOMIC DNA]</scope>
    <source>
        <strain evidence="3">04CH-RAC-A.6.1</strain>
    </source>
</reference>